<feature type="domain" description="RING-type" evidence="11">
    <location>
        <begin position="32"/>
        <end position="86"/>
    </location>
</feature>
<dbReference type="GO" id="GO:0016020">
    <property type="term" value="C:membrane"/>
    <property type="evidence" value="ECO:0007669"/>
    <property type="project" value="UniProtKB-SubCell"/>
</dbReference>
<reference evidence="13" key="2">
    <citation type="submission" date="2023-05" db="EMBL/GenBank/DDBJ databases">
        <authorList>
            <consortium name="Lawrence Berkeley National Laboratory"/>
            <person name="Steindorff A."/>
            <person name="Hensen N."/>
            <person name="Bonometti L."/>
            <person name="Westerberg I."/>
            <person name="Brannstrom I.O."/>
            <person name="Guillou S."/>
            <person name="Cros-Aarteil S."/>
            <person name="Calhoun S."/>
            <person name="Haridas S."/>
            <person name="Kuo A."/>
            <person name="Mondo S."/>
            <person name="Pangilinan J."/>
            <person name="Riley R."/>
            <person name="Labutti K."/>
            <person name="Andreopoulos B."/>
            <person name="Lipzen A."/>
            <person name="Chen C."/>
            <person name="Yanf M."/>
            <person name="Daum C."/>
            <person name="Ng V."/>
            <person name="Clum A."/>
            <person name="Ohm R."/>
            <person name="Martin F."/>
            <person name="Silar P."/>
            <person name="Natvig D."/>
            <person name="Lalanne C."/>
            <person name="Gautier V."/>
            <person name="Ament-Velasquez S.L."/>
            <person name="Kruys A."/>
            <person name="Hutchinson M.I."/>
            <person name="Powell A.J."/>
            <person name="Barry K."/>
            <person name="Miller A.N."/>
            <person name="Grigoriev I.V."/>
            <person name="Debuchy R."/>
            <person name="Gladieux P."/>
            <person name="Thoren M.H."/>
            <person name="Johannesson H."/>
        </authorList>
    </citation>
    <scope>NUCLEOTIDE SEQUENCE</scope>
    <source>
        <strain evidence="13">PSN309</strain>
    </source>
</reference>
<evidence type="ECO:0000313" key="14">
    <source>
        <dbReference type="Proteomes" id="UP001302126"/>
    </source>
</evidence>
<evidence type="ECO:0000313" key="13">
    <source>
        <dbReference type="EMBL" id="KAK4191935.1"/>
    </source>
</evidence>
<feature type="region of interest" description="Disordered" evidence="9">
    <location>
        <begin position="327"/>
        <end position="348"/>
    </location>
</feature>
<keyword evidence="7 10" id="KW-0472">Membrane</keyword>
<evidence type="ECO:0008006" key="15">
    <source>
        <dbReference type="Google" id="ProtNLM"/>
    </source>
</evidence>
<evidence type="ECO:0000256" key="9">
    <source>
        <dbReference type="SAM" id="MobiDB-lite"/>
    </source>
</evidence>
<dbReference type="InterPro" id="IPR011016">
    <property type="entry name" value="Znf_RING-CH"/>
</dbReference>
<keyword evidence="5" id="KW-0862">Zinc</keyword>
<feature type="region of interest" description="Disordered" evidence="9">
    <location>
        <begin position="370"/>
        <end position="416"/>
    </location>
</feature>
<evidence type="ECO:0000256" key="5">
    <source>
        <dbReference type="ARBA" id="ARBA00022833"/>
    </source>
</evidence>
<evidence type="ECO:0000259" key="12">
    <source>
        <dbReference type="PROSITE" id="PS51292"/>
    </source>
</evidence>
<reference evidence="13" key="1">
    <citation type="journal article" date="2023" name="Mol. Phylogenet. Evol.">
        <title>Genome-scale phylogeny and comparative genomics of the fungal order Sordariales.</title>
        <authorList>
            <person name="Hensen N."/>
            <person name="Bonometti L."/>
            <person name="Westerberg I."/>
            <person name="Brannstrom I.O."/>
            <person name="Guillou S."/>
            <person name="Cros-Aarteil S."/>
            <person name="Calhoun S."/>
            <person name="Haridas S."/>
            <person name="Kuo A."/>
            <person name="Mondo S."/>
            <person name="Pangilinan J."/>
            <person name="Riley R."/>
            <person name="LaButti K."/>
            <person name="Andreopoulos B."/>
            <person name="Lipzen A."/>
            <person name="Chen C."/>
            <person name="Yan M."/>
            <person name="Daum C."/>
            <person name="Ng V."/>
            <person name="Clum A."/>
            <person name="Steindorff A."/>
            <person name="Ohm R.A."/>
            <person name="Martin F."/>
            <person name="Silar P."/>
            <person name="Natvig D.O."/>
            <person name="Lalanne C."/>
            <person name="Gautier V."/>
            <person name="Ament-Velasquez S.L."/>
            <person name="Kruys A."/>
            <person name="Hutchinson M.I."/>
            <person name="Powell A.J."/>
            <person name="Barry K."/>
            <person name="Miller A.N."/>
            <person name="Grigoriev I.V."/>
            <person name="Debuchy R."/>
            <person name="Gladieux P."/>
            <person name="Hiltunen Thoren M."/>
            <person name="Johannesson H."/>
        </authorList>
    </citation>
    <scope>NUCLEOTIDE SEQUENCE</scope>
    <source>
        <strain evidence="13">PSN309</strain>
    </source>
</reference>
<dbReference type="SMART" id="SM00744">
    <property type="entry name" value="RINGv"/>
    <property type="match status" value="1"/>
</dbReference>
<sequence length="523" mass="56447">MATPTSSAAGGTSTPISSIMPAPYATNDQHVCFICLQNEVDTPDANWVNPCPCSLEAHEECMLQWIAETEVSSNRPKSGLQCPACKAPITVEEPYDRVVAFRNALLRRYSRISPHALIMIVGTSSMVGAAGYGWAMMGAFAGDDAVYRWVFKFGHKHPVLPRVMALAALGPGLVLVRALQPIASLITFPVGLLSVSWLLATEGLPQWPPSPSWAIAILPCVQYTYNRFYMNYFGVFERRLNRALRGRPMDEPEAQRQNNHPNGNANANAGGNNNANANNNEEDEGMWNSVVNLGRAVMGLFDDEVPEGEDAEGGGRIEEVVIELDLNLGGGNGGNDDDDNNNIPDHNAEEGEDLVEDIQQILAENEAAVAGANPPAAPRPPFAAPAPPPPAAAQQPQQNQDRNHRRNADDAQPSGLSMITNGIVTSLLLPVIASGVGEAIRLTAPKSWVTRPSLSRWGGGSSGPKGLLQERWGRSLVGGALFLVLRDAFALYAKYRRVQVKLNRKVKNVDKKNRGTTTTTAYS</sequence>
<dbReference type="InterPro" id="IPR001841">
    <property type="entry name" value="Znf_RING"/>
</dbReference>
<dbReference type="PROSITE" id="PS51292">
    <property type="entry name" value="ZF_RING_CH"/>
    <property type="match status" value="1"/>
</dbReference>
<dbReference type="EMBL" id="MU864356">
    <property type="protein sequence ID" value="KAK4191935.1"/>
    <property type="molecule type" value="Genomic_DNA"/>
</dbReference>
<dbReference type="PROSITE" id="PS50089">
    <property type="entry name" value="ZF_RING_2"/>
    <property type="match status" value="1"/>
</dbReference>
<evidence type="ECO:0000256" key="1">
    <source>
        <dbReference type="ARBA" id="ARBA00004141"/>
    </source>
</evidence>
<feature type="compositionally biased region" description="Pro residues" evidence="9">
    <location>
        <begin position="375"/>
        <end position="391"/>
    </location>
</feature>
<keyword evidence="6 10" id="KW-1133">Transmembrane helix</keyword>
<dbReference type="PANTHER" id="PTHR46283">
    <property type="entry name" value="E3 UBIQUITIN-PROTEIN LIGASE MARCH5"/>
    <property type="match status" value="1"/>
</dbReference>
<keyword evidence="14" id="KW-1185">Reference proteome</keyword>
<dbReference type="Gene3D" id="3.30.40.10">
    <property type="entry name" value="Zinc/RING finger domain, C3HC4 (zinc finger)"/>
    <property type="match status" value="1"/>
</dbReference>
<comment type="subcellular location">
    <subcellularLocation>
        <location evidence="1">Membrane</location>
        <topology evidence="1">Multi-pass membrane protein</topology>
    </subcellularLocation>
</comment>
<keyword evidence="4 8" id="KW-0863">Zinc-finger</keyword>
<feature type="domain" description="RING-CH-type" evidence="12">
    <location>
        <begin position="24"/>
        <end position="92"/>
    </location>
</feature>
<evidence type="ECO:0000256" key="8">
    <source>
        <dbReference type="PROSITE-ProRule" id="PRU00175"/>
    </source>
</evidence>
<protein>
    <recommendedName>
        <fullName evidence="15">RING-CH-type domain-containing protein</fullName>
    </recommendedName>
</protein>
<evidence type="ECO:0000256" key="7">
    <source>
        <dbReference type="ARBA" id="ARBA00023136"/>
    </source>
</evidence>
<evidence type="ECO:0000256" key="3">
    <source>
        <dbReference type="ARBA" id="ARBA00022723"/>
    </source>
</evidence>
<feature type="transmembrane region" description="Helical" evidence="10">
    <location>
        <begin position="116"/>
        <end position="139"/>
    </location>
</feature>
<evidence type="ECO:0000256" key="2">
    <source>
        <dbReference type="ARBA" id="ARBA00022692"/>
    </source>
</evidence>
<evidence type="ECO:0000256" key="10">
    <source>
        <dbReference type="SAM" id="Phobius"/>
    </source>
</evidence>
<feature type="region of interest" description="Disordered" evidence="9">
    <location>
        <begin position="250"/>
        <end position="282"/>
    </location>
</feature>
<evidence type="ECO:0000259" key="11">
    <source>
        <dbReference type="PROSITE" id="PS50089"/>
    </source>
</evidence>
<organism evidence="13 14">
    <name type="scientific">Podospora australis</name>
    <dbReference type="NCBI Taxonomy" id="1536484"/>
    <lineage>
        <taxon>Eukaryota</taxon>
        <taxon>Fungi</taxon>
        <taxon>Dikarya</taxon>
        <taxon>Ascomycota</taxon>
        <taxon>Pezizomycotina</taxon>
        <taxon>Sordariomycetes</taxon>
        <taxon>Sordariomycetidae</taxon>
        <taxon>Sordariales</taxon>
        <taxon>Podosporaceae</taxon>
        <taxon>Podospora</taxon>
    </lineage>
</organism>
<accession>A0AAN7ANL0</accession>
<dbReference type="AlphaFoldDB" id="A0AAN7ANL0"/>
<gene>
    <name evidence="13" type="ORF">QBC35DRAFT_528542</name>
</gene>
<proteinExistence type="predicted"/>
<name>A0AAN7ANL0_9PEZI</name>
<dbReference type="InterPro" id="IPR013083">
    <property type="entry name" value="Znf_RING/FYVE/PHD"/>
</dbReference>
<feature type="transmembrane region" description="Helical" evidence="10">
    <location>
        <begin position="183"/>
        <end position="200"/>
    </location>
</feature>
<dbReference type="SUPFAM" id="SSF57850">
    <property type="entry name" value="RING/U-box"/>
    <property type="match status" value="1"/>
</dbReference>
<feature type="transmembrane region" description="Helical" evidence="10">
    <location>
        <begin position="159"/>
        <end position="176"/>
    </location>
</feature>
<keyword evidence="3" id="KW-0479">Metal-binding</keyword>
<evidence type="ECO:0000256" key="6">
    <source>
        <dbReference type="ARBA" id="ARBA00022989"/>
    </source>
</evidence>
<keyword evidence="2 10" id="KW-0812">Transmembrane</keyword>
<dbReference type="GO" id="GO:0008270">
    <property type="term" value="F:zinc ion binding"/>
    <property type="evidence" value="ECO:0007669"/>
    <property type="project" value="UniProtKB-KW"/>
</dbReference>
<feature type="compositionally biased region" description="Low complexity" evidence="9">
    <location>
        <begin position="262"/>
        <end position="279"/>
    </location>
</feature>
<evidence type="ECO:0000256" key="4">
    <source>
        <dbReference type="ARBA" id="ARBA00022771"/>
    </source>
</evidence>
<dbReference type="Proteomes" id="UP001302126">
    <property type="component" value="Unassembled WGS sequence"/>
</dbReference>
<comment type="caution">
    <text evidence="13">The sequence shown here is derived from an EMBL/GenBank/DDBJ whole genome shotgun (WGS) entry which is preliminary data.</text>
</comment>